<dbReference type="GO" id="GO:0016788">
    <property type="term" value="F:hydrolase activity, acting on ester bonds"/>
    <property type="evidence" value="ECO:0007669"/>
    <property type="project" value="InterPro"/>
</dbReference>
<dbReference type="Pfam" id="PF01850">
    <property type="entry name" value="PIN"/>
    <property type="match status" value="1"/>
</dbReference>
<dbReference type="InterPro" id="IPR002716">
    <property type="entry name" value="PIN_dom"/>
</dbReference>
<keyword evidence="5" id="KW-0800">Toxin</keyword>
<dbReference type="NCBIfam" id="TIGR00028">
    <property type="entry name" value="Mtu_PIN_fam"/>
    <property type="match status" value="1"/>
</dbReference>
<name>A0A0S4KS53_9BACT</name>
<feature type="binding site" evidence="5">
    <location>
        <position position="108"/>
    </location>
    <ligand>
        <name>Mg(2+)</name>
        <dbReference type="ChEBI" id="CHEBI:18420"/>
    </ligand>
</feature>
<keyword evidence="5" id="KW-0460">Magnesium</keyword>
<evidence type="ECO:0000256" key="1">
    <source>
        <dbReference type="ARBA" id="ARBA00022649"/>
    </source>
</evidence>
<keyword evidence="2 5" id="KW-0540">Nuclease</keyword>
<evidence type="ECO:0000256" key="5">
    <source>
        <dbReference type="HAMAP-Rule" id="MF_00265"/>
    </source>
</evidence>
<evidence type="ECO:0000256" key="4">
    <source>
        <dbReference type="ARBA" id="ARBA00022801"/>
    </source>
</evidence>
<reference evidence="8" key="1">
    <citation type="submission" date="2015-09" db="EMBL/GenBank/DDBJ databases">
        <authorList>
            <person name="Daims H."/>
        </authorList>
    </citation>
    <scope>NUCLEOTIDE SEQUENCE [LARGE SCALE GENOMIC DNA]</scope>
</reference>
<dbReference type="OrthoDB" id="9792015at2"/>
<accession>A0A0S4KS53</accession>
<dbReference type="AlphaFoldDB" id="A0A0S4KS53"/>
<dbReference type="STRING" id="1715989.NITINOP_1065"/>
<comment type="function">
    <text evidence="5">Toxic component of a toxin-antitoxin (TA) system. An RNase.</text>
</comment>
<evidence type="ECO:0000313" key="7">
    <source>
        <dbReference type="EMBL" id="CUQ66040.1"/>
    </source>
</evidence>
<comment type="similarity">
    <text evidence="5">Belongs to the PINc/VapC protein family.</text>
</comment>
<dbReference type="EMBL" id="LN885086">
    <property type="protein sequence ID" value="CUQ66040.1"/>
    <property type="molecule type" value="Genomic_DNA"/>
</dbReference>
<evidence type="ECO:0000256" key="3">
    <source>
        <dbReference type="ARBA" id="ARBA00022723"/>
    </source>
</evidence>
<dbReference type="SUPFAM" id="SSF88723">
    <property type="entry name" value="PIN domain-like"/>
    <property type="match status" value="1"/>
</dbReference>
<dbReference type="InterPro" id="IPR022907">
    <property type="entry name" value="VapC_family"/>
</dbReference>
<feature type="binding site" evidence="5">
    <location>
        <position position="5"/>
    </location>
    <ligand>
        <name>Mg(2+)</name>
        <dbReference type="ChEBI" id="CHEBI:18420"/>
    </ligand>
</feature>
<dbReference type="HAMAP" id="MF_00265">
    <property type="entry name" value="VapC_Nob1"/>
    <property type="match status" value="1"/>
</dbReference>
<dbReference type="InterPro" id="IPR029060">
    <property type="entry name" value="PIN-like_dom_sf"/>
</dbReference>
<comment type="cofactor">
    <cofactor evidence="5">
        <name>Mg(2+)</name>
        <dbReference type="ChEBI" id="CHEBI:18420"/>
    </cofactor>
</comment>
<dbReference type="CDD" id="cd18678">
    <property type="entry name" value="PIN_MtVapC25_VapC33-like"/>
    <property type="match status" value="1"/>
</dbReference>
<keyword evidence="3 5" id="KW-0479">Metal-binding</keyword>
<evidence type="ECO:0000313" key="8">
    <source>
        <dbReference type="Proteomes" id="UP000066284"/>
    </source>
</evidence>
<gene>
    <name evidence="5 7" type="primary">vapC</name>
    <name evidence="7" type="ORF">NITINOP_1065</name>
</gene>
<dbReference type="Proteomes" id="UP000066284">
    <property type="component" value="Chromosome 1"/>
</dbReference>
<keyword evidence="1 5" id="KW-1277">Toxin-antitoxin system</keyword>
<dbReference type="GO" id="GO:0000287">
    <property type="term" value="F:magnesium ion binding"/>
    <property type="evidence" value="ECO:0007669"/>
    <property type="project" value="UniProtKB-UniRule"/>
</dbReference>
<dbReference type="KEGG" id="nio:NITINOP_1065"/>
<evidence type="ECO:0000259" key="6">
    <source>
        <dbReference type="Pfam" id="PF01850"/>
    </source>
</evidence>
<dbReference type="RefSeq" id="WP_062483794.1">
    <property type="nucleotide sequence ID" value="NZ_LN885086.1"/>
</dbReference>
<dbReference type="InterPro" id="IPR006226">
    <property type="entry name" value="Mtu_PIN"/>
</dbReference>
<keyword evidence="4 5" id="KW-0378">Hydrolase</keyword>
<evidence type="ECO:0000256" key="2">
    <source>
        <dbReference type="ARBA" id="ARBA00022722"/>
    </source>
</evidence>
<feature type="domain" description="PIN" evidence="6">
    <location>
        <begin position="2"/>
        <end position="133"/>
    </location>
</feature>
<dbReference type="EC" id="3.1.-.-" evidence="5"/>
<sequence>MILIDANLLLYAYHTRAAQHEASRAWLEATLSGSELVRFAWLTIWAFLRVSTSPRVFEHPFSTSEAEAVVSSWLEQPVAGILDAGERHWDILCRLLRTGQATGPLVMDAVLAAIAIEHGATLYTTDQDFSRFPGLKWTNPLTAADSP</sequence>
<protein>
    <recommendedName>
        <fullName evidence="5">Ribonuclease VapC</fullName>
        <shortName evidence="5">RNase VapC</shortName>
        <ecNumber evidence="5">3.1.-.-</ecNumber>
    </recommendedName>
    <alternativeName>
        <fullName evidence="5">Toxin VapC</fullName>
    </alternativeName>
</protein>
<organism evidence="7 8">
    <name type="scientific">Candidatus Nitrospira inopinata</name>
    <dbReference type="NCBI Taxonomy" id="1715989"/>
    <lineage>
        <taxon>Bacteria</taxon>
        <taxon>Pseudomonadati</taxon>
        <taxon>Nitrospirota</taxon>
        <taxon>Nitrospiria</taxon>
        <taxon>Nitrospirales</taxon>
        <taxon>Nitrospiraceae</taxon>
        <taxon>Nitrospira</taxon>
    </lineage>
</organism>
<keyword evidence="8" id="KW-1185">Reference proteome</keyword>
<dbReference type="GO" id="GO:0004540">
    <property type="term" value="F:RNA nuclease activity"/>
    <property type="evidence" value="ECO:0007669"/>
    <property type="project" value="InterPro"/>
</dbReference>
<dbReference type="GO" id="GO:0090729">
    <property type="term" value="F:toxin activity"/>
    <property type="evidence" value="ECO:0007669"/>
    <property type="project" value="UniProtKB-KW"/>
</dbReference>
<dbReference type="GO" id="GO:0045926">
    <property type="term" value="P:negative regulation of growth"/>
    <property type="evidence" value="ECO:0007669"/>
    <property type="project" value="UniProtKB-ARBA"/>
</dbReference>
<proteinExistence type="inferred from homology"/>
<dbReference type="Gene3D" id="3.40.50.1010">
    <property type="entry name" value="5'-nuclease"/>
    <property type="match status" value="1"/>
</dbReference>